<evidence type="ECO:0000256" key="6">
    <source>
        <dbReference type="RuleBase" id="RU361150"/>
    </source>
</evidence>
<dbReference type="GO" id="GO:0008009">
    <property type="term" value="F:chemokine activity"/>
    <property type="evidence" value="ECO:0007669"/>
    <property type="project" value="InterPro"/>
</dbReference>
<dbReference type="GeneID" id="116423443"/>
<dbReference type="PROSITE" id="PS00472">
    <property type="entry name" value="SMALL_CYTOKINES_CC"/>
    <property type="match status" value="1"/>
</dbReference>
<dbReference type="GO" id="GO:0061844">
    <property type="term" value="P:antimicrobial humoral immune response mediated by antimicrobial peptide"/>
    <property type="evidence" value="ECO:0007669"/>
    <property type="project" value="TreeGrafter"/>
</dbReference>
<reference evidence="9" key="3">
    <citation type="submission" date="2025-09" db="UniProtKB">
        <authorList>
            <consortium name="Ensembl"/>
        </authorList>
    </citation>
    <scope>IDENTIFICATION</scope>
</reference>
<dbReference type="AlphaFoldDB" id="A0A7N4NL31"/>
<reference evidence="9" key="2">
    <citation type="submission" date="2025-08" db="UniProtKB">
        <authorList>
            <consortium name="Ensembl"/>
        </authorList>
    </citation>
    <scope>IDENTIFICATION</scope>
</reference>
<dbReference type="PANTHER" id="PTHR12015:SF103">
    <property type="entry name" value="C-C MOTIF CHEMOKINE 4-RELATED"/>
    <property type="match status" value="1"/>
</dbReference>
<dbReference type="GO" id="GO:0048020">
    <property type="term" value="F:CCR chemokine receptor binding"/>
    <property type="evidence" value="ECO:0007669"/>
    <property type="project" value="TreeGrafter"/>
</dbReference>
<dbReference type="InterPro" id="IPR001811">
    <property type="entry name" value="Chemokine_IL8-like_dom"/>
</dbReference>
<gene>
    <name evidence="9" type="primary">LOC116423443</name>
</gene>
<dbReference type="Gene3D" id="2.40.50.40">
    <property type="match status" value="1"/>
</dbReference>
<evidence type="ECO:0000256" key="2">
    <source>
        <dbReference type="ARBA" id="ARBA00022500"/>
    </source>
</evidence>
<evidence type="ECO:0000256" key="5">
    <source>
        <dbReference type="ARBA" id="ARBA00023157"/>
    </source>
</evidence>
<keyword evidence="5" id="KW-1015">Disulfide bond</keyword>
<organism evidence="9 10">
    <name type="scientific">Sarcophilus harrisii</name>
    <name type="common">Tasmanian devil</name>
    <name type="synonym">Sarcophilus laniarius</name>
    <dbReference type="NCBI Taxonomy" id="9305"/>
    <lineage>
        <taxon>Eukaryota</taxon>
        <taxon>Metazoa</taxon>
        <taxon>Chordata</taxon>
        <taxon>Craniata</taxon>
        <taxon>Vertebrata</taxon>
        <taxon>Euteleostomi</taxon>
        <taxon>Mammalia</taxon>
        <taxon>Metatheria</taxon>
        <taxon>Dasyuromorphia</taxon>
        <taxon>Dasyuridae</taxon>
        <taxon>Sarcophilus</taxon>
    </lineage>
</organism>
<dbReference type="KEGG" id="shr:116423443"/>
<dbReference type="SMART" id="SM00199">
    <property type="entry name" value="SCY"/>
    <property type="match status" value="1"/>
</dbReference>
<dbReference type="InterPro" id="IPR039809">
    <property type="entry name" value="Chemokine_b/g/d"/>
</dbReference>
<keyword evidence="3 6" id="KW-0202">Cytokine</keyword>
<protein>
    <recommendedName>
        <fullName evidence="6">C-C motif chemokine</fullName>
    </recommendedName>
</protein>
<dbReference type="InterPro" id="IPR000827">
    <property type="entry name" value="Chemokine_CC_CS"/>
</dbReference>
<dbReference type="InParanoid" id="A0A7N4NL31"/>
<evidence type="ECO:0000256" key="4">
    <source>
        <dbReference type="ARBA" id="ARBA00022729"/>
    </source>
</evidence>
<dbReference type="OrthoDB" id="9447832at2759"/>
<evidence type="ECO:0000313" key="10">
    <source>
        <dbReference type="Proteomes" id="UP000007648"/>
    </source>
</evidence>
<dbReference type="GeneTree" id="ENSGT01100000263482"/>
<dbReference type="PANTHER" id="PTHR12015">
    <property type="entry name" value="SMALL INDUCIBLE CYTOKINE A"/>
    <property type="match status" value="1"/>
</dbReference>
<dbReference type="SUPFAM" id="SSF54117">
    <property type="entry name" value="Interleukin 8-like chemokines"/>
    <property type="match status" value="1"/>
</dbReference>
<dbReference type="GO" id="GO:0030335">
    <property type="term" value="P:positive regulation of cell migration"/>
    <property type="evidence" value="ECO:0007669"/>
    <property type="project" value="TreeGrafter"/>
</dbReference>
<dbReference type="GO" id="GO:0048245">
    <property type="term" value="P:eosinophil chemotaxis"/>
    <property type="evidence" value="ECO:0007669"/>
    <property type="project" value="TreeGrafter"/>
</dbReference>
<dbReference type="GO" id="GO:0070098">
    <property type="term" value="P:chemokine-mediated signaling pathway"/>
    <property type="evidence" value="ECO:0007669"/>
    <property type="project" value="TreeGrafter"/>
</dbReference>
<dbReference type="CDD" id="cd00272">
    <property type="entry name" value="Chemokine_CC"/>
    <property type="match status" value="1"/>
</dbReference>
<keyword evidence="4 7" id="KW-0732">Signal</keyword>
<sequence length="100" mass="11226">MKFFVVALSILMVMAFNFPKPSATTSSTDPGTCCFNYIQSKIPRTLVIDFYKTNSQCFKPGVVFVTKRNRSICSDPQDAWVQNYVNDLNLKASGVQNNES</sequence>
<name>A0A7N4NL31_SARHA</name>
<feature type="signal peptide" evidence="7">
    <location>
        <begin position="1"/>
        <end position="15"/>
    </location>
</feature>
<dbReference type="Proteomes" id="UP000007648">
    <property type="component" value="Unassembled WGS sequence"/>
</dbReference>
<keyword evidence="6" id="KW-0964">Secreted</keyword>
<evidence type="ECO:0000256" key="1">
    <source>
        <dbReference type="ARBA" id="ARBA00010868"/>
    </source>
</evidence>
<comment type="subcellular location">
    <subcellularLocation>
        <location evidence="6">Secreted</location>
    </subcellularLocation>
</comment>
<proteinExistence type="inferred from homology"/>
<keyword evidence="2 6" id="KW-0145">Chemotaxis</keyword>
<keyword evidence="10" id="KW-1185">Reference proteome</keyword>
<evidence type="ECO:0000256" key="7">
    <source>
        <dbReference type="SAM" id="SignalP"/>
    </source>
</evidence>
<dbReference type="Pfam" id="PF00048">
    <property type="entry name" value="IL8"/>
    <property type="match status" value="1"/>
</dbReference>
<evidence type="ECO:0000313" key="9">
    <source>
        <dbReference type="Ensembl" id="ENSSHAP00000024412.1"/>
    </source>
</evidence>
<evidence type="ECO:0000256" key="3">
    <source>
        <dbReference type="ARBA" id="ARBA00022514"/>
    </source>
</evidence>
<feature type="chain" id="PRO_5029818242" description="C-C motif chemokine" evidence="7">
    <location>
        <begin position="16"/>
        <end position="100"/>
    </location>
</feature>
<dbReference type="GO" id="GO:0006954">
    <property type="term" value="P:inflammatory response"/>
    <property type="evidence" value="ECO:0007669"/>
    <property type="project" value="TreeGrafter"/>
</dbReference>
<accession>A0A7N4NL31</accession>
<dbReference type="Ensembl" id="ENSSHAT00000036437.1">
    <property type="protein sequence ID" value="ENSSHAP00000024412.1"/>
    <property type="gene ID" value="ENSSHAG00000027973.1"/>
</dbReference>
<dbReference type="FunFam" id="2.40.50.40:FF:000002">
    <property type="entry name" value="C-C motif chemokine"/>
    <property type="match status" value="1"/>
</dbReference>
<dbReference type="InterPro" id="IPR036048">
    <property type="entry name" value="Interleukin_8-like_sf"/>
</dbReference>
<feature type="domain" description="Chemokine interleukin-8-like" evidence="8">
    <location>
        <begin position="30"/>
        <end position="88"/>
    </location>
</feature>
<reference evidence="9 10" key="1">
    <citation type="journal article" date="2011" name="Proc. Natl. Acad. Sci. U.S.A.">
        <title>Genetic diversity and population structure of the endangered marsupial Sarcophilus harrisii (Tasmanian devil).</title>
        <authorList>
            <person name="Miller W."/>
            <person name="Hayes V.M."/>
            <person name="Ratan A."/>
            <person name="Petersen D.C."/>
            <person name="Wittekindt N.E."/>
            <person name="Miller J."/>
            <person name="Walenz B."/>
            <person name="Knight J."/>
            <person name="Qi J."/>
            <person name="Zhao F."/>
            <person name="Wang Q."/>
            <person name="Bedoya-Reina O.C."/>
            <person name="Katiyar N."/>
            <person name="Tomsho L.P."/>
            <person name="Kasson L.M."/>
            <person name="Hardie R.A."/>
            <person name="Woodbridge P."/>
            <person name="Tindall E.A."/>
            <person name="Bertelsen M.F."/>
            <person name="Dixon D."/>
            <person name="Pyecroft S."/>
            <person name="Helgen K.M."/>
            <person name="Lesk A.M."/>
            <person name="Pringle T.H."/>
            <person name="Patterson N."/>
            <person name="Zhang Y."/>
            <person name="Kreiss A."/>
            <person name="Woods G.M."/>
            <person name="Jones M.E."/>
            <person name="Schuster S.C."/>
        </authorList>
    </citation>
    <scope>NUCLEOTIDE SEQUENCE [LARGE SCALE GENOMIC DNA]</scope>
</reference>
<dbReference type="RefSeq" id="XP_031823433.1">
    <property type="nucleotide sequence ID" value="XM_031967573.1"/>
</dbReference>
<comment type="similarity">
    <text evidence="1 6">Belongs to the intercrine beta (chemokine CC) family.</text>
</comment>
<evidence type="ECO:0000259" key="8">
    <source>
        <dbReference type="SMART" id="SM00199"/>
    </source>
</evidence>
<dbReference type="GO" id="GO:0005615">
    <property type="term" value="C:extracellular space"/>
    <property type="evidence" value="ECO:0007669"/>
    <property type="project" value="UniProtKB-KW"/>
</dbReference>